<evidence type="ECO:0000313" key="2">
    <source>
        <dbReference type="Proteomes" id="UP000233837"/>
    </source>
</evidence>
<accession>A0A2I0X0X8</accession>
<reference evidence="1 2" key="2">
    <citation type="journal article" date="2017" name="Nature">
        <title>The Apostasia genome and the evolution of orchids.</title>
        <authorList>
            <person name="Zhang G.Q."/>
            <person name="Liu K.W."/>
            <person name="Li Z."/>
            <person name="Lohaus R."/>
            <person name="Hsiao Y.Y."/>
            <person name="Niu S.C."/>
            <person name="Wang J.Y."/>
            <person name="Lin Y.C."/>
            <person name="Xu Q."/>
            <person name="Chen L.J."/>
            <person name="Yoshida K."/>
            <person name="Fujiwara S."/>
            <person name="Wang Z.W."/>
            <person name="Zhang Y.Q."/>
            <person name="Mitsuda N."/>
            <person name="Wang M."/>
            <person name="Liu G.H."/>
            <person name="Pecoraro L."/>
            <person name="Huang H.X."/>
            <person name="Xiao X.J."/>
            <person name="Lin M."/>
            <person name="Wu X.Y."/>
            <person name="Wu W.L."/>
            <person name="Chen Y.Y."/>
            <person name="Chang S.B."/>
            <person name="Sakamoto S."/>
            <person name="Ohme-Takagi M."/>
            <person name="Yagi M."/>
            <person name="Zeng S.J."/>
            <person name="Shen C.Y."/>
            <person name="Yeh C.M."/>
            <person name="Luo Y.B."/>
            <person name="Tsai W.C."/>
            <person name="Van de Peer Y."/>
            <person name="Liu Z.J."/>
        </authorList>
    </citation>
    <scope>NUCLEOTIDE SEQUENCE [LARGE SCALE GENOMIC DNA]</scope>
    <source>
        <tissue evidence="1">The whole plant</tissue>
    </source>
</reference>
<protein>
    <submittedName>
        <fullName evidence="1">Uncharacterized protein</fullName>
    </submittedName>
</protein>
<dbReference type="Proteomes" id="UP000233837">
    <property type="component" value="Unassembled WGS sequence"/>
</dbReference>
<gene>
    <name evidence="1" type="ORF">MA16_Dca007685</name>
</gene>
<dbReference type="EMBL" id="KZ502235">
    <property type="protein sequence ID" value="PKU81578.1"/>
    <property type="molecule type" value="Genomic_DNA"/>
</dbReference>
<reference evidence="1 2" key="1">
    <citation type="journal article" date="2016" name="Sci. Rep.">
        <title>The Dendrobium catenatum Lindl. genome sequence provides insights into polysaccharide synthase, floral development and adaptive evolution.</title>
        <authorList>
            <person name="Zhang G.Q."/>
            <person name="Xu Q."/>
            <person name="Bian C."/>
            <person name="Tsai W.C."/>
            <person name="Yeh C.M."/>
            <person name="Liu K.W."/>
            <person name="Yoshida K."/>
            <person name="Zhang L.S."/>
            <person name="Chang S.B."/>
            <person name="Chen F."/>
            <person name="Shi Y."/>
            <person name="Su Y.Y."/>
            <person name="Zhang Y.Q."/>
            <person name="Chen L.J."/>
            <person name="Yin Y."/>
            <person name="Lin M."/>
            <person name="Huang H."/>
            <person name="Deng H."/>
            <person name="Wang Z.W."/>
            <person name="Zhu S.L."/>
            <person name="Zhao X."/>
            <person name="Deng C."/>
            <person name="Niu S.C."/>
            <person name="Huang J."/>
            <person name="Wang M."/>
            <person name="Liu G.H."/>
            <person name="Yang H.J."/>
            <person name="Xiao X.J."/>
            <person name="Hsiao Y.Y."/>
            <person name="Wu W.L."/>
            <person name="Chen Y.Y."/>
            <person name="Mitsuda N."/>
            <person name="Ohme-Takagi M."/>
            <person name="Luo Y.B."/>
            <person name="Van de Peer Y."/>
            <person name="Liu Z.J."/>
        </authorList>
    </citation>
    <scope>NUCLEOTIDE SEQUENCE [LARGE SCALE GENOMIC DNA]</scope>
    <source>
        <tissue evidence="1">The whole plant</tissue>
    </source>
</reference>
<proteinExistence type="predicted"/>
<sequence>MMILILERRISGMRGFEDREMTQVGRFQTAPCCINREVLKLLYHDNAEKHTYFYRLKHRK</sequence>
<organism evidence="1 2">
    <name type="scientific">Dendrobium catenatum</name>
    <dbReference type="NCBI Taxonomy" id="906689"/>
    <lineage>
        <taxon>Eukaryota</taxon>
        <taxon>Viridiplantae</taxon>
        <taxon>Streptophyta</taxon>
        <taxon>Embryophyta</taxon>
        <taxon>Tracheophyta</taxon>
        <taxon>Spermatophyta</taxon>
        <taxon>Magnoliopsida</taxon>
        <taxon>Liliopsida</taxon>
        <taxon>Asparagales</taxon>
        <taxon>Orchidaceae</taxon>
        <taxon>Epidendroideae</taxon>
        <taxon>Malaxideae</taxon>
        <taxon>Dendrobiinae</taxon>
        <taxon>Dendrobium</taxon>
    </lineage>
</organism>
<dbReference type="AlphaFoldDB" id="A0A2I0X0X8"/>
<keyword evidence="2" id="KW-1185">Reference proteome</keyword>
<evidence type="ECO:0000313" key="1">
    <source>
        <dbReference type="EMBL" id="PKU81578.1"/>
    </source>
</evidence>
<name>A0A2I0X0X8_9ASPA</name>